<dbReference type="PRINTS" id="PR00615">
    <property type="entry name" value="CCAATSUBUNTA"/>
</dbReference>
<proteinExistence type="inferred from homology"/>
<organism evidence="7">
    <name type="scientific">Aureococcus anophagefferens</name>
    <name type="common">Harmful bloom alga</name>
    <dbReference type="NCBI Taxonomy" id="44056"/>
    <lineage>
        <taxon>Eukaryota</taxon>
        <taxon>Sar</taxon>
        <taxon>Stramenopiles</taxon>
        <taxon>Ochrophyta</taxon>
        <taxon>Pelagophyceae</taxon>
        <taxon>Pelagomonadales</taxon>
        <taxon>Pelagomonadaceae</taxon>
        <taxon>Aureococcus</taxon>
    </lineage>
</organism>
<dbReference type="GO" id="GO:0000978">
    <property type="term" value="F:RNA polymerase II cis-regulatory region sequence-specific DNA binding"/>
    <property type="evidence" value="ECO:0007669"/>
    <property type="project" value="TreeGrafter"/>
</dbReference>
<dbReference type="CDD" id="cd22907">
    <property type="entry name" value="HFD_NFYB"/>
    <property type="match status" value="1"/>
</dbReference>
<dbReference type="AlphaFoldDB" id="F0Y805"/>
<dbReference type="FunCoup" id="F0Y805">
    <property type="interactions" value="49"/>
</dbReference>
<dbReference type="RefSeq" id="XP_009036687.1">
    <property type="nucleotide sequence ID" value="XM_009038439.1"/>
</dbReference>
<dbReference type="Pfam" id="PF00808">
    <property type="entry name" value="CBFD_NFYB_HMF"/>
    <property type="match status" value="1"/>
</dbReference>
<evidence type="ECO:0000259" key="5">
    <source>
        <dbReference type="Pfam" id="PF00808"/>
    </source>
</evidence>
<evidence type="ECO:0000313" key="7">
    <source>
        <dbReference type="Proteomes" id="UP000002729"/>
    </source>
</evidence>
<comment type="similarity">
    <text evidence="1">Belongs to the NFYB/HAP3 subunit family.</text>
</comment>
<evidence type="ECO:0000256" key="3">
    <source>
        <dbReference type="ARBA" id="ARBA00023125"/>
    </source>
</evidence>
<keyword evidence="3" id="KW-0238">DNA-binding</keyword>
<sequence length="103" mass="11783">DFKEQDRFLPIANIARIMKGNLPDNAKISKDAKEIVQECVSEFISFVTSEASDKCAGASRRRDKRKTINGGDVLTALQSLGFDRYDEPLRIFLEKYREKVKLE</sequence>
<evidence type="ECO:0000256" key="4">
    <source>
        <dbReference type="ARBA" id="ARBA00023163"/>
    </source>
</evidence>
<feature type="non-terminal residue" evidence="6">
    <location>
        <position position="103"/>
    </location>
</feature>
<keyword evidence="4" id="KW-0804">Transcription</keyword>
<keyword evidence="7" id="KW-1185">Reference proteome</keyword>
<dbReference type="PANTHER" id="PTHR11064">
    <property type="entry name" value="CCAAT-BINDING TRANSCRIPTION FACTOR-RELATED"/>
    <property type="match status" value="1"/>
</dbReference>
<dbReference type="GeneID" id="20229282"/>
<dbReference type="InterPro" id="IPR003956">
    <property type="entry name" value="Transcrpt_fac_NFYB/HAP3_CS"/>
</dbReference>
<dbReference type="GO" id="GO:0046982">
    <property type="term" value="F:protein heterodimerization activity"/>
    <property type="evidence" value="ECO:0007669"/>
    <property type="project" value="InterPro"/>
</dbReference>
<accession>F0Y805</accession>
<protein>
    <recommendedName>
        <fullName evidence="5">Transcription factor CBF/NF-Y/archaeal histone domain-containing protein</fullName>
    </recommendedName>
</protein>
<evidence type="ECO:0000313" key="6">
    <source>
        <dbReference type="EMBL" id="EGB08797.1"/>
    </source>
</evidence>
<feature type="domain" description="Transcription factor CBF/NF-Y/archaeal histone" evidence="5">
    <location>
        <begin position="8"/>
        <end position="77"/>
    </location>
</feature>
<feature type="non-terminal residue" evidence="6">
    <location>
        <position position="1"/>
    </location>
</feature>
<dbReference type="KEGG" id="aaf:AURANDRAFT_8699"/>
<dbReference type="GO" id="GO:0016602">
    <property type="term" value="C:CCAAT-binding factor complex"/>
    <property type="evidence" value="ECO:0007669"/>
    <property type="project" value="InterPro"/>
</dbReference>
<dbReference type="InterPro" id="IPR027113">
    <property type="entry name" value="Transc_fact_NFYB/HAP3"/>
</dbReference>
<dbReference type="SUPFAM" id="SSF47113">
    <property type="entry name" value="Histone-fold"/>
    <property type="match status" value="1"/>
</dbReference>
<dbReference type="InterPro" id="IPR003958">
    <property type="entry name" value="CBFA_NFYB_domain"/>
</dbReference>
<reference evidence="6 7" key="1">
    <citation type="journal article" date="2011" name="Proc. Natl. Acad. Sci. U.S.A.">
        <title>Niche of harmful alga Aureococcus anophagefferens revealed through ecogenomics.</title>
        <authorList>
            <person name="Gobler C.J."/>
            <person name="Berry D.L."/>
            <person name="Dyhrman S.T."/>
            <person name="Wilhelm S.W."/>
            <person name="Salamov A."/>
            <person name="Lobanov A.V."/>
            <person name="Zhang Y."/>
            <person name="Collier J.L."/>
            <person name="Wurch L.L."/>
            <person name="Kustka A.B."/>
            <person name="Dill B.D."/>
            <person name="Shah M."/>
            <person name="VerBerkmoes N.C."/>
            <person name="Kuo A."/>
            <person name="Terry A."/>
            <person name="Pangilinan J."/>
            <person name="Lindquist E.A."/>
            <person name="Lucas S."/>
            <person name="Paulsen I.T."/>
            <person name="Hattenrath-Lehmann T.K."/>
            <person name="Talmage S.C."/>
            <person name="Walker E.A."/>
            <person name="Koch F."/>
            <person name="Burson A.M."/>
            <person name="Marcoval M.A."/>
            <person name="Tang Y.Z."/>
            <person name="Lecleir G.R."/>
            <person name="Coyne K.J."/>
            <person name="Berg G.M."/>
            <person name="Bertrand E.M."/>
            <person name="Saito M.A."/>
            <person name="Gladyshev V.N."/>
            <person name="Grigoriev I.V."/>
        </authorList>
    </citation>
    <scope>NUCLEOTIDE SEQUENCE [LARGE SCALE GENOMIC DNA]</scope>
    <source>
        <strain evidence="7">CCMP 1984</strain>
    </source>
</reference>
<dbReference type="InterPro" id="IPR009072">
    <property type="entry name" value="Histone-fold"/>
</dbReference>
<dbReference type="PANTHER" id="PTHR11064:SF106">
    <property type="entry name" value="NUCLEAR TRANSCRIPTION FACTOR Y SUBUNIT B-5"/>
    <property type="match status" value="1"/>
</dbReference>
<gene>
    <name evidence="6" type="ORF">AURANDRAFT_8699</name>
</gene>
<name>F0Y805_AURAN</name>
<dbReference type="Proteomes" id="UP000002729">
    <property type="component" value="Unassembled WGS sequence"/>
</dbReference>
<dbReference type="Gene3D" id="1.10.20.10">
    <property type="entry name" value="Histone, subunit A"/>
    <property type="match status" value="1"/>
</dbReference>
<dbReference type="GO" id="GO:0001228">
    <property type="term" value="F:DNA-binding transcription activator activity, RNA polymerase II-specific"/>
    <property type="evidence" value="ECO:0007669"/>
    <property type="project" value="InterPro"/>
</dbReference>
<dbReference type="OMA" id="NEDMPVW"/>
<dbReference type="InParanoid" id="F0Y805"/>
<evidence type="ECO:0000256" key="1">
    <source>
        <dbReference type="ARBA" id="ARBA00009053"/>
    </source>
</evidence>
<dbReference type="eggNOG" id="KOG0869">
    <property type="taxonomic scope" value="Eukaryota"/>
</dbReference>
<dbReference type="PROSITE" id="PS00685">
    <property type="entry name" value="NFYB_HAP3"/>
    <property type="match status" value="1"/>
</dbReference>
<evidence type="ECO:0000256" key="2">
    <source>
        <dbReference type="ARBA" id="ARBA00023015"/>
    </source>
</evidence>
<dbReference type="OrthoDB" id="386949at2759"/>
<keyword evidence="2" id="KW-0805">Transcription regulation</keyword>
<dbReference type="EMBL" id="GL833127">
    <property type="protein sequence ID" value="EGB08797.1"/>
    <property type="molecule type" value="Genomic_DNA"/>
</dbReference>